<feature type="domain" description="Aminotransferase class I/classII large" evidence="10">
    <location>
        <begin position="35"/>
        <end position="404"/>
    </location>
</feature>
<gene>
    <name evidence="11" type="ORF">UT28_C0001G0385</name>
</gene>
<dbReference type="Gene3D" id="3.40.640.10">
    <property type="entry name" value="Type I PLP-dependent aspartate aminotransferase-like (Major domain)"/>
    <property type="match status" value="1"/>
</dbReference>
<evidence type="ECO:0000256" key="4">
    <source>
        <dbReference type="ARBA" id="ARBA00018052"/>
    </source>
</evidence>
<keyword evidence="7" id="KW-0663">Pyridoxal phosphate</keyword>
<evidence type="ECO:0000256" key="1">
    <source>
        <dbReference type="ARBA" id="ARBA00001933"/>
    </source>
</evidence>
<accession>A0A0G4B2J8</accession>
<dbReference type="InterPro" id="IPR019942">
    <property type="entry name" value="DapL/ALD1"/>
</dbReference>
<dbReference type="InterPro" id="IPR015422">
    <property type="entry name" value="PyrdxlP-dep_Trfase_small"/>
</dbReference>
<evidence type="ECO:0000259" key="10">
    <source>
        <dbReference type="Pfam" id="PF00155"/>
    </source>
</evidence>
<dbReference type="Gene3D" id="3.90.1150.10">
    <property type="entry name" value="Aspartate Aminotransferase, domain 1"/>
    <property type="match status" value="1"/>
</dbReference>
<dbReference type="KEGG" id="bbgw:UT28_C0001G0385"/>
<dbReference type="Pfam" id="PF00155">
    <property type="entry name" value="Aminotran_1_2"/>
    <property type="match status" value="1"/>
</dbReference>
<evidence type="ECO:0000256" key="8">
    <source>
        <dbReference type="ARBA" id="ARBA00051934"/>
    </source>
</evidence>
<dbReference type="PATRIC" id="fig|1618337.4.peg.382"/>
<keyword evidence="5 11" id="KW-0032">Aminotransferase</keyword>
<evidence type="ECO:0000256" key="7">
    <source>
        <dbReference type="ARBA" id="ARBA00022898"/>
    </source>
</evidence>
<dbReference type="GO" id="GO:0010285">
    <property type="term" value="F:L,L-diaminopimelate aminotransferase activity"/>
    <property type="evidence" value="ECO:0007669"/>
    <property type="project" value="UniProtKB-EC"/>
</dbReference>
<dbReference type="PANTHER" id="PTHR43144">
    <property type="entry name" value="AMINOTRANSFERASE"/>
    <property type="match status" value="1"/>
</dbReference>
<dbReference type="NCBIfam" id="TIGR03542">
    <property type="entry name" value="DAPAT_plant"/>
    <property type="match status" value="1"/>
</dbReference>
<evidence type="ECO:0000313" key="12">
    <source>
        <dbReference type="Proteomes" id="UP000035648"/>
    </source>
</evidence>
<dbReference type="Proteomes" id="UP000035648">
    <property type="component" value="Chromosome"/>
</dbReference>
<comment type="pathway">
    <text evidence="2">Amino-acid biosynthesis; L-lysine biosynthesis via DAP pathway; LL-2,6-diaminopimelate from (S)-tetrahydrodipicolinate (aminotransferase route): step 1/1.</text>
</comment>
<organism evidence="11 12">
    <name type="scientific">Berkelbacteria bacterium GW2011_GWE1_39_12</name>
    <dbReference type="NCBI Taxonomy" id="1618337"/>
    <lineage>
        <taxon>Bacteria</taxon>
        <taxon>Candidatus Berkelbacteria</taxon>
    </lineage>
</organism>
<dbReference type="EMBL" id="CP011213">
    <property type="protein sequence ID" value="AKM82191.1"/>
    <property type="molecule type" value="Genomic_DNA"/>
</dbReference>
<evidence type="ECO:0000256" key="6">
    <source>
        <dbReference type="ARBA" id="ARBA00022679"/>
    </source>
</evidence>
<keyword evidence="6 11" id="KW-0808">Transferase</keyword>
<dbReference type="CDD" id="cd00609">
    <property type="entry name" value="AAT_like"/>
    <property type="match status" value="1"/>
</dbReference>
<evidence type="ECO:0000256" key="5">
    <source>
        <dbReference type="ARBA" id="ARBA00022576"/>
    </source>
</evidence>
<name>A0A0G4B2J8_9BACT</name>
<dbReference type="UniPathway" id="UPA00034">
    <property type="reaction ID" value="UER00466"/>
</dbReference>
<sequence>MALKNSYYERLAGGYLFPEIARRTKEFQVFHPEVKIMRLGIGNTTEPLPQIVASAMALEAVRLMNVETYSGYGDEQGNSKLRQALSERYKKCFGVRLDADEFFISDGSKCDCANISSIFSHESIIAVESPAYPVYVDSNVTSGKTGQFNKGKMQYEGVYYMPCTEMNDFFPEVPSGHVDLIYLCRPNNPTGAVAMASDLQPFVDYALEHKAVIIYDVAYVDYQKERGLVESIYQIPGAEKCAIEIGSFSKWAGFTGVRLGWSIVPKELVVEDTVPGELHRMWSRRYTTVFNGASNIAQAGGLAVLSELGQQSCQEVINYYMSNARLIKNGLYDMGLTVYGGTNAPYIWLKVPDGMSSWNFFDKLLNETNVVCTPGVGFGPDGEGFCRLSAFGHQENITEAIESIRMNLRI</sequence>
<dbReference type="EC" id="2.6.1.83" evidence="3 9"/>
<dbReference type="SUPFAM" id="SSF53383">
    <property type="entry name" value="PLP-dependent transferases"/>
    <property type="match status" value="1"/>
</dbReference>
<dbReference type="AlphaFoldDB" id="A0A0G4B2J8"/>
<evidence type="ECO:0000256" key="3">
    <source>
        <dbReference type="ARBA" id="ARBA00013138"/>
    </source>
</evidence>
<comment type="catalytic activity">
    <reaction evidence="8">
        <text>(2S,6S)-2,6-diaminopimelate + 2-oxoglutarate = (S)-2,3,4,5-tetrahydrodipicolinate + L-glutamate + H2O + H(+)</text>
        <dbReference type="Rhea" id="RHEA:23988"/>
        <dbReference type="ChEBI" id="CHEBI:15377"/>
        <dbReference type="ChEBI" id="CHEBI:15378"/>
        <dbReference type="ChEBI" id="CHEBI:16810"/>
        <dbReference type="ChEBI" id="CHEBI:16845"/>
        <dbReference type="ChEBI" id="CHEBI:29985"/>
        <dbReference type="ChEBI" id="CHEBI:57609"/>
        <dbReference type="EC" id="2.6.1.83"/>
    </reaction>
</comment>
<protein>
    <recommendedName>
        <fullName evidence="4 9">LL-diaminopimelate aminotransferase</fullName>
        <ecNumber evidence="3 9">2.6.1.83</ecNumber>
    </recommendedName>
</protein>
<comment type="cofactor">
    <cofactor evidence="1">
        <name>pyridoxal 5'-phosphate</name>
        <dbReference type="ChEBI" id="CHEBI:597326"/>
    </cofactor>
</comment>
<dbReference type="InterPro" id="IPR015421">
    <property type="entry name" value="PyrdxlP-dep_Trfase_major"/>
</dbReference>
<evidence type="ECO:0000313" key="11">
    <source>
        <dbReference type="EMBL" id="AKM82191.1"/>
    </source>
</evidence>
<dbReference type="GO" id="GO:0009089">
    <property type="term" value="P:lysine biosynthetic process via diaminopimelate"/>
    <property type="evidence" value="ECO:0007669"/>
    <property type="project" value="UniProtKB-UniPathway"/>
</dbReference>
<dbReference type="InterPro" id="IPR004839">
    <property type="entry name" value="Aminotransferase_I/II_large"/>
</dbReference>
<reference evidence="11 12" key="1">
    <citation type="journal article" date="2015" name="Nature">
        <title>rRNA introns, odd ribosomes, and small enigmatic genomes across a large radiation of phyla.</title>
        <authorList>
            <person name="Brown C.T."/>
            <person name="Hug L.A."/>
            <person name="Thomas B.C."/>
            <person name="Sharon I."/>
            <person name="Castelle C.J."/>
            <person name="Singh A."/>
            <person name="Wilkins M.J."/>
            <person name="Williams K.H."/>
            <person name="Banfield J.F."/>
        </authorList>
    </citation>
    <scope>NUCLEOTIDE SEQUENCE [LARGE SCALE GENOMIC DNA]</scope>
</reference>
<dbReference type="InterPro" id="IPR015424">
    <property type="entry name" value="PyrdxlP-dep_Trfase"/>
</dbReference>
<dbReference type="FunFam" id="3.40.640.10:FF:000099">
    <property type="entry name" value="LL-diaminopimelate aminotransferase, chloroplastic"/>
    <property type="match status" value="1"/>
</dbReference>
<proteinExistence type="inferred from homology"/>
<evidence type="ECO:0000256" key="9">
    <source>
        <dbReference type="NCBIfam" id="TIGR03542"/>
    </source>
</evidence>
<dbReference type="GO" id="GO:0030170">
    <property type="term" value="F:pyridoxal phosphate binding"/>
    <property type="evidence" value="ECO:0007669"/>
    <property type="project" value="UniProtKB-UniRule"/>
</dbReference>
<dbReference type="STRING" id="1618337.UT28_C0001G0385"/>
<evidence type="ECO:0000256" key="2">
    <source>
        <dbReference type="ARBA" id="ARBA00004982"/>
    </source>
</evidence>
<dbReference type="HAMAP" id="MF_01642">
    <property type="entry name" value="DapL_aminotrans_1"/>
    <property type="match status" value="1"/>
</dbReference>